<keyword evidence="5" id="KW-0862">Zinc</keyword>
<accession>A0A151UAB2</accession>
<dbReference type="GO" id="GO:0016567">
    <property type="term" value="P:protein ubiquitination"/>
    <property type="evidence" value="ECO:0007669"/>
    <property type="project" value="TreeGrafter"/>
</dbReference>
<protein>
    <recommendedName>
        <fullName evidence="2">RING-type E3 ubiquitin transferase</fullName>
        <ecNumber evidence="2">2.3.2.27</ecNumber>
    </recommendedName>
</protein>
<dbReference type="SUPFAM" id="SSF57850">
    <property type="entry name" value="RING/U-box"/>
    <property type="match status" value="1"/>
</dbReference>
<dbReference type="GO" id="GO:0005737">
    <property type="term" value="C:cytoplasm"/>
    <property type="evidence" value="ECO:0007669"/>
    <property type="project" value="TreeGrafter"/>
</dbReference>
<dbReference type="Pfam" id="PF13639">
    <property type="entry name" value="zf-RING_2"/>
    <property type="match status" value="1"/>
</dbReference>
<dbReference type="EC" id="2.3.2.27" evidence="2"/>
<keyword evidence="4 6" id="KW-0863">Zinc-finger</keyword>
<evidence type="ECO:0000256" key="3">
    <source>
        <dbReference type="ARBA" id="ARBA00022723"/>
    </source>
</evidence>
<reference evidence="8 9" key="1">
    <citation type="journal article" date="2012" name="Nat. Biotechnol.">
        <title>Draft genome sequence of pigeonpea (Cajanus cajan), an orphan legume crop of resource-poor farmers.</title>
        <authorList>
            <person name="Varshney R.K."/>
            <person name="Chen W."/>
            <person name="Li Y."/>
            <person name="Bharti A.K."/>
            <person name="Saxena R.K."/>
            <person name="Schlueter J.A."/>
            <person name="Donoghue M.T."/>
            <person name="Azam S."/>
            <person name="Fan G."/>
            <person name="Whaley A.M."/>
            <person name="Farmer A.D."/>
            <person name="Sheridan J."/>
            <person name="Iwata A."/>
            <person name="Tuteja R."/>
            <person name="Penmetsa R.V."/>
            <person name="Wu W."/>
            <person name="Upadhyaya H.D."/>
            <person name="Yang S.P."/>
            <person name="Shah T."/>
            <person name="Saxena K.B."/>
            <person name="Michael T."/>
            <person name="McCombie W.R."/>
            <person name="Yang B."/>
            <person name="Zhang G."/>
            <person name="Yang H."/>
            <person name="Wang J."/>
            <person name="Spillane C."/>
            <person name="Cook D.R."/>
            <person name="May G.D."/>
            <person name="Xu X."/>
            <person name="Jackson S.A."/>
        </authorList>
    </citation>
    <scope>NUCLEOTIDE SEQUENCE [LARGE SCALE GENOMIC DNA]</scope>
    <source>
        <strain evidence="9">cv. Asha</strain>
    </source>
</reference>
<dbReference type="PROSITE" id="PS50089">
    <property type="entry name" value="ZF_RING_2"/>
    <property type="match status" value="1"/>
</dbReference>
<dbReference type="OrthoDB" id="1399010at2759"/>
<dbReference type="Gene3D" id="3.30.40.10">
    <property type="entry name" value="Zinc/RING finger domain, C3HC4 (zinc finger)"/>
    <property type="match status" value="1"/>
</dbReference>
<gene>
    <name evidence="8" type="ORF">KK1_020499</name>
</gene>
<evidence type="ECO:0000256" key="5">
    <source>
        <dbReference type="ARBA" id="ARBA00022833"/>
    </source>
</evidence>
<keyword evidence="3" id="KW-0479">Metal-binding</keyword>
<dbReference type="GO" id="GO:0008270">
    <property type="term" value="F:zinc ion binding"/>
    <property type="evidence" value="ECO:0007669"/>
    <property type="project" value="UniProtKB-KW"/>
</dbReference>
<dbReference type="OMA" id="HCEMRTE"/>
<sequence>MVDIEERLDDSFCFRVRCEEPLKVKPRDILTFNVNVSVRPYTRDFSRLRPVMLLFESSVPITCESFVENNDHAFLRSALWPHPGYIPRSLDQLGRRIVLRIQQELEVQTNTSADSTSRQFSLALDIFIDTRQHSESDDEEDGMIEESMQQDVRMVPASKEAIESLKAFTDSSFLKTEKCNICMERFQDDVNSLSCLSMPCNHVFHSDCIVKWLQTSHMCPLCRYPMPIAKD</sequence>
<evidence type="ECO:0000256" key="4">
    <source>
        <dbReference type="ARBA" id="ARBA00022771"/>
    </source>
</evidence>
<evidence type="ECO:0000256" key="6">
    <source>
        <dbReference type="PROSITE-ProRule" id="PRU00175"/>
    </source>
</evidence>
<dbReference type="PANTHER" id="PTHR15710">
    <property type="entry name" value="E3 UBIQUITIN-PROTEIN LIGASE PRAJA"/>
    <property type="match status" value="1"/>
</dbReference>
<organism evidence="8 9">
    <name type="scientific">Cajanus cajan</name>
    <name type="common">Pigeon pea</name>
    <name type="synonym">Cajanus indicus</name>
    <dbReference type="NCBI Taxonomy" id="3821"/>
    <lineage>
        <taxon>Eukaryota</taxon>
        <taxon>Viridiplantae</taxon>
        <taxon>Streptophyta</taxon>
        <taxon>Embryophyta</taxon>
        <taxon>Tracheophyta</taxon>
        <taxon>Spermatophyta</taxon>
        <taxon>Magnoliopsida</taxon>
        <taxon>eudicotyledons</taxon>
        <taxon>Gunneridae</taxon>
        <taxon>Pentapetalae</taxon>
        <taxon>rosids</taxon>
        <taxon>fabids</taxon>
        <taxon>Fabales</taxon>
        <taxon>Fabaceae</taxon>
        <taxon>Papilionoideae</taxon>
        <taxon>50 kb inversion clade</taxon>
        <taxon>NPAAA clade</taxon>
        <taxon>indigoferoid/millettioid clade</taxon>
        <taxon>Phaseoleae</taxon>
        <taxon>Cajanus</taxon>
    </lineage>
</organism>
<dbReference type="Proteomes" id="UP000075243">
    <property type="component" value="Chromosome 1"/>
</dbReference>
<dbReference type="Gramene" id="C.cajan_19912.t">
    <property type="protein sequence ID" value="C.cajan_19912.t.cds1"/>
    <property type="gene ID" value="C.cajan_19912"/>
</dbReference>
<evidence type="ECO:0000259" key="7">
    <source>
        <dbReference type="PROSITE" id="PS50089"/>
    </source>
</evidence>
<dbReference type="CDD" id="cd16454">
    <property type="entry name" value="RING-H2_PA-TM-RING"/>
    <property type="match status" value="1"/>
</dbReference>
<dbReference type="PANTHER" id="PTHR15710:SF77">
    <property type="entry name" value="RING-H2 FINGER PROTEIN ATL21B"/>
    <property type="match status" value="1"/>
</dbReference>
<dbReference type="EMBL" id="CM003603">
    <property type="protein sequence ID" value="KYP76266.1"/>
    <property type="molecule type" value="Genomic_DNA"/>
</dbReference>
<evidence type="ECO:0000256" key="2">
    <source>
        <dbReference type="ARBA" id="ARBA00012483"/>
    </source>
</evidence>
<evidence type="ECO:0000256" key="1">
    <source>
        <dbReference type="ARBA" id="ARBA00000900"/>
    </source>
</evidence>
<evidence type="ECO:0000313" key="8">
    <source>
        <dbReference type="EMBL" id="KYP76266.1"/>
    </source>
</evidence>
<evidence type="ECO:0000313" key="9">
    <source>
        <dbReference type="Proteomes" id="UP000075243"/>
    </source>
</evidence>
<proteinExistence type="predicted"/>
<dbReference type="GO" id="GO:0061630">
    <property type="term" value="F:ubiquitin protein ligase activity"/>
    <property type="evidence" value="ECO:0007669"/>
    <property type="project" value="UniProtKB-EC"/>
</dbReference>
<dbReference type="SMART" id="SM00184">
    <property type="entry name" value="RING"/>
    <property type="match status" value="1"/>
</dbReference>
<dbReference type="InterPro" id="IPR013083">
    <property type="entry name" value="Znf_RING/FYVE/PHD"/>
</dbReference>
<dbReference type="InterPro" id="IPR001841">
    <property type="entry name" value="Znf_RING"/>
</dbReference>
<feature type="domain" description="RING-type" evidence="7">
    <location>
        <begin position="179"/>
        <end position="223"/>
    </location>
</feature>
<keyword evidence="9" id="KW-1185">Reference proteome</keyword>
<dbReference type="AlphaFoldDB" id="A0A151UAB2"/>
<comment type="catalytic activity">
    <reaction evidence="1">
        <text>S-ubiquitinyl-[E2 ubiquitin-conjugating enzyme]-L-cysteine + [acceptor protein]-L-lysine = [E2 ubiquitin-conjugating enzyme]-L-cysteine + N(6)-ubiquitinyl-[acceptor protein]-L-lysine.</text>
        <dbReference type="EC" id="2.3.2.27"/>
    </reaction>
</comment>
<name>A0A151UAB2_CAJCA</name>